<keyword evidence="4" id="KW-1185">Reference proteome</keyword>
<dbReference type="Gene3D" id="2.50.20.10">
    <property type="entry name" value="Lipoprotein localisation LolA/LolB/LppX"/>
    <property type="match status" value="1"/>
</dbReference>
<gene>
    <name evidence="3" type="ORF">DealDRAFT_0277</name>
</gene>
<proteinExistence type="predicted"/>
<dbReference type="AlphaFoldDB" id="C0GCR8"/>
<dbReference type="Pfam" id="PF14285">
    <property type="entry name" value="DUF4367"/>
    <property type="match status" value="1"/>
</dbReference>
<reference evidence="3 4" key="1">
    <citation type="submission" date="2009-02" db="EMBL/GenBank/DDBJ databases">
        <title>Sequencing of the draft genome and assembly of Dethiobacter alkaliphilus AHT 1.</title>
        <authorList>
            <consortium name="US DOE Joint Genome Institute (JGI-PGF)"/>
            <person name="Lucas S."/>
            <person name="Copeland A."/>
            <person name="Lapidus A."/>
            <person name="Glavina del Rio T."/>
            <person name="Dalin E."/>
            <person name="Tice H."/>
            <person name="Bruce D."/>
            <person name="Goodwin L."/>
            <person name="Pitluck S."/>
            <person name="Larimer F."/>
            <person name="Land M.L."/>
            <person name="Hauser L."/>
            <person name="Muyzer G."/>
        </authorList>
    </citation>
    <scope>NUCLEOTIDE SEQUENCE [LARGE SCALE GENOMIC DNA]</scope>
    <source>
        <strain evidence="3 4">AHT 1</strain>
    </source>
</reference>
<keyword evidence="3" id="KW-0449">Lipoprotein</keyword>
<dbReference type="EMBL" id="ACJM01000001">
    <property type="protein sequence ID" value="EEG79003.1"/>
    <property type="molecule type" value="Genomic_DNA"/>
</dbReference>
<dbReference type="Proteomes" id="UP000006443">
    <property type="component" value="Unassembled WGS sequence"/>
</dbReference>
<evidence type="ECO:0000313" key="4">
    <source>
        <dbReference type="Proteomes" id="UP000006443"/>
    </source>
</evidence>
<organism evidence="3 4">
    <name type="scientific">Dethiobacter alkaliphilus AHT 1</name>
    <dbReference type="NCBI Taxonomy" id="555088"/>
    <lineage>
        <taxon>Bacteria</taxon>
        <taxon>Bacillati</taxon>
        <taxon>Bacillota</taxon>
        <taxon>Dethiobacteria</taxon>
        <taxon>Dethiobacterales</taxon>
        <taxon>Dethiobacteraceae</taxon>
        <taxon>Dethiobacter</taxon>
    </lineage>
</organism>
<sequence length="336" mass="38491">MARALTALLVLLLFISGCSMTAERLPEQVEEALGKAESYYAELEATVYSTEGEQYYRIKQWMEAPANWRVEVTSTTGTQVFICDGTQIYVYQPGIEDHYRLDADLAAEVSPPFFLAGYLNRLLEAEEYSFEGQQEKDGQKYYVASFKGDRDDELVRLWLDRRSRFPVIVETFINDQLLSRVKCTTLQLNDKISPDLFQFSAQDQWELESHCLVEPMSLDEAQDSWPYPVYTPGYVPEGSFLFLISQSEENQIPQLLFIYKGDYHFTVVQSPSTEKQPHLSEATQEVVINGITGYYHPNTSDELATLWWSNETISFVLSGSLPQEEMLQVAESMQTD</sequence>
<feature type="domain" description="DUF4367" evidence="2">
    <location>
        <begin position="230"/>
        <end position="333"/>
    </location>
</feature>
<dbReference type="STRING" id="555088.DealDRAFT_0277"/>
<name>C0GCR8_DETAL</name>
<keyword evidence="1" id="KW-0732">Signal</keyword>
<evidence type="ECO:0000313" key="3">
    <source>
        <dbReference type="EMBL" id="EEG79003.1"/>
    </source>
</evidence>
<dbReference type="eggNOG" id="COG2834">
    <property type="taxonomic scope" value="Bacteria"/>
</dbReference>
<dbReference type="PANTHER" id="PTHR37507">
    <property type="entry name" value="SPORULATION PROTEIN YDCC"/>
    <property type="match status" value="1"/>
</dbReference>
<dbReference type="InterPro" id="IPR052944">
    <property type="entry name" value="Sporulation_related"/>
</dbReference>
<feature type="signal peptide" evidence="1">
    <location>
        <begin position="1"/>
        <end position="21"/>
    </location>
</feature>
<feature type="chain" id="PRO_5039207002" evidence="1">
    <location>
        <begin position="22"/>
        <end position="336"/>
    </location>
</feature>
<comment type="caution">
    <text evidence="3">The sequence shown here is derived from an EMBL/GenBank/DDBJ whole genome shotgun (WGS) entry which is preliminary data.</text>
</comment>
<accession>C0GCR8</accession>
<dbReference type="SUPFAM" id="SSF89392">
    <property type="entry name" value="Prokaryotic lipoproteins and lipoprotein localization factors"/>
    <property type="match status" value="1"/>
</dbReference>
<evidence type="ECO:0000256" key="1">
    <source>
        <dbReference type="SAM" id="SignalP"/>
    </source>
</evidence>
<dbReference type="PANTHER" id="PTHR37507:SF2">
    <property type="entry name" value="SPORULATION PROTEIN YDCC"/>
    <property type="match status" value="1"/>
</dbReference>
<dbReference type="PROSITE" id="PS51257">
    <property type="entry name" value="PROKAR_LIPOPROTEIN"/>
    <property type="match status" value="1"/>
</dbReference>
<dbReference type="InterPro" id="IPR029046">
    <property type="entry name" value="LolA/LolB/LppX"/>
</dbReference>
<dbReference type="InterPro" id="IPR025377">
    <property type="entry name" value="DUF4367"/>
</dbReference>
<protein>
    <submittedName>
        <fullName evidence="3">Outer membrane lipoprotein-sorting protein-like protein</fullName>
    </submittedName>
</protein>
<evidence type="ECO:0000259" key="2">
    <source>
        <dbReference type="Pfam" id="PF14285"/>
    </source>
</evidence>